<feature type="compositionally biased region" description="Low complexity" evidence="1">
    <location>
        <begin position="148"/>
        <end position="162"/>
    </location>
</feature>
<dbReference type="Proteomes" id="UP001596317">
    <property type="component" value="Unassembled WGS sequence"/>
</dbReference>
<protein>
    <submittedName>
        <fullName evidence="2">Uncharacterized protein</fullName>
    </submittedName>
</protein>
<accession>A0ABW1ZQA4</accession>
<name>A0ABW1ZQA4_9DEIO</name>
<gene>
    <name evidence="2" type="ORF">ACFP90_24090</name>
</gene>
<sequence>MAAARRSSPPSKASPTRTRPKWWKRSRRISPALTGRNDRAAAPALSAAARLEGRYGLVAEDFALTPTDYAQRVALWEAMAAEQASATPEQRQAHVQVLALTAVIMAQTRRADKFRAEGDITTERDILGRVAIFQGWLAVAEGLAGLAPPAAAPGPRRANPSPVIDPWGLR</sequence>
<evidence type="ECO:0000256" key="1">
    <source>
        <dbReference type="SAM" id="MobiDB-lite"/>
    </source>
</evidence>
<keyword evidence="3" id="KW-1185">Reference proteome</keyword>
<comment type="caution">
    <text evidence="2">The sequence shown here is derived from an EMBL/GenBank/DDBJ whole genome shotgun (WGS) entry which is preliminary data.</text>
</comment>
<reference evidence="3" key="1">
    <citation type="journal article" date="2019" name="Int. J. Syst. Evol. Microbiol.">
        <title>The Global Catalogue of Microorganisms (GCM) 10K type strain sequencing project: providing services to taxonomists for standard genome sequencing and annotation.</title>
        <authorList>
            <consortium name="The Broad Institute Genomics Platform"/>
            <consortium name="The Broad Institute Genome Sequencing Center for Infectious Disease"/>
            <person name="Wu L."/>
            <person name="Ma J."/>
        </authorList>
    </citation>
    <scope>NUCLEOTIDE SEQUENCE [LARGE SCALE GENOMIC DNA]</scope>
    <source>
        <strain evidence="3">CCUG 63830</strain>
    </source>
</reference>
<evidence type="ECO:0000313" key="3">
    <source>
        <dbReference type="Proteomes" id="UP001596317"/>
    </source>
</evidence>
<feature type="region of interest" description="Disordered" evidence="1">
    <location>
        <begin position="148"/>
        <end position="170"/>
    </location>
</feature>
<evidence type="ECO:0000313" key="2">
    <source>
        <dbReference type="EMBL" id="MFC6663129.1"/>
    </source>
</evidence>
<dbReference type="RefSeq" id="WP_380059037.1">
    <property type="nucleotide sequence ID" value="NZ_JBHSWB010000002.1"/>
</dbReference>
<feature type="region of interest" description="Disordered" evidence="1">
    <location>
        <begin position="1"/>
        <end position="25"/>
    </location>
</feature>
<organism evidence="2 3">
    <name type="scientific">Deinococcus multiflagellatus</name>
    <dbReference type="NCBI Taxonomy" id="1656887"/>
    <lineage>
        <taxon>Bacteria</taxon>
        <taxon>Thermotogati</taxon>
        <taxon>Deinococcota</taxon>
        <taxon>Deinococci</taxon>
        <taxon>Deinococcales</taxon>
        <taxon>Deinococcaceae</taxon>
        <taxon>Deinococcus</taxon>
    </lineage>
</organism>
<proteinExistence type="predicted"/>
<feature type="compositionally biased region" description="Low complexity" evidence="1">
    <location>
        <begin position="1"/>
        <end position="17"/>
    </location>
</feature>
<dbReference type="EMBL" id="JBHSWB010000002">
    <property type="protein sequence ID" value="MFC6663129.1"/>
    <property type="molecule type" value="Genomic_DNA"/>
</dbReference>